<keyword evidence="6" id="KW-0378">Hydrolase</keyword>
<evidence type="ECO:0000256" key="3">
    <source>
        <dbReference type="ARBA" id="ARBA00022729"/>
    </source>
</evidence>
<comment type="caution">
    <text evidence="12">The sequence shown here is derived from an EMBL/GenBank/DDBJ whole genome shotgun (WGS) entry which is preliminary data.</text>
</comment>
<dbReference type="InterPro" id="IPR021109">
    <property type="entry name" value="Peptidase_aspartic_dom_sf"/>
</dbReference>
<sequence>MGGAKVAVLVLLAVLSVSPAAGRMWKTTGRRVFSSSSSSSGSSIVFPLLGNVHPKGYYYAQVYIGKPPKPYFLDPDTGSDLTWLQCDVPCSNCLEAPHPLYKPNKDLLVSAKDPLCHSLQSSEQCDYEIEYADGASSLGVLLRDVFSLNLTNGNMSEPPLALGCGYDQEAGHSYHPVDGVLGLGKGPTSILSQLKKMGVLRNVVGHCLSGKGGGFLFFGDQAYDASTSHVVWTPMLHDLKKHYSPGPAELFFDGTRTNVKNLHVTFDSGSSFSYLHSHPYQTLISLLEKGLSGKPLSRVDDDNTLPLCWKQGNNKPFKSLQDVKQYFKPFSLGFANPWWHLWNNPYSYFEISPESYLIISPKGNVCLGVLNGTEQGVGDTNIIGDISMQDKMVIYDNEKNSIGWIPANCAYPPNLRL</sequence>
<dbReference type="EMBL" id="NQVE01000196">
    <property type="protein sequence ID" value="RAL39849.1"/>
    <property type="molecule type" value="Genomic_DNA"/>
</dbReference>
<dbReference type="InterPro" id="IPR001969">
    <property type="entry name" value="Aspartic_peptidase_AS"/>
</dbReference>
<evidence type="ECO:0000256" key="10">
    <source>
        <dbReference type="SAM" id="SignalP"/>
    </source>
</evidence>
<reference evidence="12 13" key="1">
    <citation type="submission" date="2018-06" db="EMBL/GenBank/DDBJ databases">
        <title>The Genome of Cuscuta australis (Dodder) Provides Insight into the Evolution of Plant Parasitism.</title>
        <authorList>
            <person name="Liu H."/>
        </authorList>
    </citation>
    <scope>NUCLEOTIDE SEQUENCE [LARGE SCALE GENOMIC DNA]</scope>
    <source>
        <strain evidence="13">cv. Yunnan</strain>
        <tissue evidence="12">Vines</tissue>
    </source>
</reference>
<keyword evidence="5" id="KW-0064">Aspartyl protease</keyword>
<feature type="active site" evidence="9">
    <location>
        <position position="76"/>
    </location>
</feature>
<dbReference type="Pfam" id="PF14541">
    <property type="entry name" value="TAXi_C"/>
    <property type="match status" value="1"/>
</dbReference>
<dbReference type="FunFam" id="2.40.70.10:FF:000015">
    <property type="entry name" value="Aspartyl protease family protein"/>
    <property type="match status" value="1"/>
</dbReference>
<dbReference type="PROSITE" id="PS00141">
    <property type="entry name" value="ASP_PROTEASE"/>
    <property type="match status" value="1"/>
</dbReference>
<dbReference type="FunFam" id="2.40.70.10:FF:000027">
    <property type="entry name" value="Aspartic proteinase Asp1 isoform A"/>
    <property type="match status" value="1"/>
</dbReference>
<dbReference type="AlphaFoldDB" id="A0A328D684"/>
<dbReference type="InterPro" id="IPR001461">
    <property type="entry name" value="Aspartic_peptidase_A1"/>
</dbReference>
<name>A0A328D684_9ASTE</name>
<dbReference type="GO" id="GO:0006508">
    <property type="term" value="P:proteolysis"/>
    <property type="evidence" value="ECO:0007669"/>
    <property type="project" value="UniProtKB-KW"/>
</dbReference>
<evidence type="ECO:0000256" key="5">
    <source>
        <dbReference type="ARBA" id="ARBA00022750"/>
    </source>
</evidence>
<evidence type="ECO:0000259" key="11">
    <source>
        <dbReference type="PROSITE" id="PS51767"/>
    </source>
</evidence>
<protein>
    <recommendedName>
        <fullName evidence="7">Aspartic proteinase Asp1</fullName>
    </recommendedName>
    <alternativeName>
        <fullName evidence="8">Nucellin-like protein</fullName>
    </alternativeName>
</protein>
<keyword evidence="13" id="KW-1185">Reference proteome</keyword>
<feature type="domain" description="Peptidase A1" evidence="11">
    <location>
        <begin position="58"/>
        <end position="405"/>
    </location>
</feature>
<keyword evidence="2" id="KW-0645">Protease</keyword>
<dbReference type="GO" id="GO:0004190">
    <property type="term" value="F:aspartic-type endopeptidase activity"/>
    <property type="evidence" value="ECO:0007669"/>
    <property type="project" value="UniProtKB-KW"/>
</dbReference>
<dbReference type="Pfam" id="PF14543">
    <property type="entry name" value="TAXi_N"/>
    <property type="match status" value="1"/>
</dbReference>
<proteinExistence type="inferred from homology"/>
<evidence type="ECO:0000256" key="9">
    <source>
        <dbReference type="PIRSR" id="PIRSR601461-1"/>
    </source>
</evidence>
<dbReference type="InterPro" id="IPR032799">
    <property type="entry name" value="TAXi_C"/>
</dbReference>
<dbReference type="PANTHER" id="PTHR13683:SF800">
    <property type="entry name" value="EUKARYOTIC ASPARTYL PROTEASE FAMILY PROTEIN"/>
    <property type="match status" value="1"/>
</dbReference>
<dbReference type="InterPro" id="IPR032861">
    <property type="entry name" value="TAXi_N"/>
</dbReference>
<gene>
    <name evidence="12" type="ORF">DM860_013050</name>
</gene>
<evidence type="ECO:0000256" key="1">
    <source>
        <dbReference type="ARBA" id="ARBA00007447"/>
    </source>
</evidence>
<evidence type="ECO:0000256" key="6">
    <source>
        <dbReference type="ARBA" id="ARBA00022801"/>
    </source>
</evidence>
<comment type="similarity">
    <text evidence="1">Belongs to the peptidase A1 family.</text>
</comment>
<feature type="chain" id="PRO_5016234961" description="Aspartic proteinase Asp1" evidence="10">
    <location>
        <begin position="23"/>
        <end position="417"/>
    </location>
</feature>
<evidence type="ECO:0000256" key="7">
    <source>
        <dbReference type="ARBA" id="ARBA00068871"/>
    </source>
</evidence>
<keyword evidence="3 10" id="KW-0732">Signal</keyword>
<dbReference type="PANTHER" id="PTHR13683">
    <property type="entry name" value="ASPARTYL PROTEASES"/>
    <property type="match status" value="1"/>
</dbReference>
<evidence type="ECO:0000256" key="4">
    <source>
        <dbReference type="ARBA" id="ARBA00022737"/>
    </source>
</evidence>
<evidence type="ECO:0000256" key="8">
    <source>
        <dbReference type="ARBA" id="ARBA00077656"/>
    </source>
</evidence>
<feature type="active site" evidence="9">
    <location>
        <position position="267"/>
    </location>
</feature>
<organism evidence="12 13">
    <name type="scientific">Cuscuta australis</name>
    <dbReference type="NCBI Taxonomy" id="267555"/>
    <lineage>
        <taxon>Eukaryota</taxon>
        <taxon>Viridiplantae</taxon>
        <taxon>Streptophyta</taxon>
        <taxon>Embryophyta</taxon>
        <taxon>Tracheophyta</taxon>
        <taxon>Spermatophyta</taxon>
        <taxon>Magnoliopsida</taxon>
        <taxon>eudicotyledons</taxon>
        <taxon>Gunneridae</taxon>
        <taxon>Pentapetalae</taxon>
        <taxon>asterids</taxon>
        <taxon>lamiids</taxon>
        <taxon>Solanales</taxon>
        <taxon>Convolvulaceae</taxon>
        <taxon>Cuscuteae</taxon>
        <taxon>Cuscuta</taxon>
        <taxon>Cuscuta subgen. Grammica</taxon>
        <taxon>Cuscuta sect. Cleistogrammica</taxon>
    </lineage>
</organism>
<keyword evidence="4" id="KW-0677">Repeat</keyword>
<evidence type="ECO:0000313" key="12">
    <source>
        <dbReference type="EMBL" id="RAL39849.1"/>
    </source>
</evidence>
<feature type="signal peptide" evidence="10">
    <location>
        <begin position="1"/>
        <end position="22"/>
    </location>
</feature>
<dbReference type="PROSITE" id="PS51767">
    <property type="entry name" value="PEPTIDASE_A1"/>
    <property type="match status" value="1"/>
</dbReference>
<evidence type="ECO:0000256" key="2">
    <source>
        <dbReference type="ARBA" id="ARBA00022670"/>
    </source>
</evidence>
<dbReference type="InterPro" id="IPR033121">
    <property type="entry name" value="PEPTIDASE_A1"/>
</dbReference>
<dbReference type="Proteomes" id="UP000249390">
    <property type="component" value="Unassembled WGS sequence"/>
</dbReference>
<dbReference type="SUPFAM" id="SSF50630">
    <property type="entry name" value="Acid proteases"/>
    <property type="match status" value="1"/>
</dbReference>
<evidence type="ECO:0000313" key="13">
    <source>
        <dbReference type="Proteomes" id="UP000249390"/>
    </source>
</evidence>
<dbReference type="Gene3D" id="2.40.70.10">
    <property type="entry name" value="Acid Proteases"/>
    <property type="match status" value="2"/>
</dbReference>
<accession>A0A328D684</accession>